<dbReference type="RefSeq" id="WP_102190199.1">
    <property type="nucleotide sequence ID" value="NZ_CAUTAO010000003.1"/>
</dbReference>
<evidence type="ECO:0000313" key="2">
    <source>
        <dbReference type="EMBL" id="PMC51904.1"/>
    </source>
</evidence>
<evidence type="ECO:0008006" key="4">
    <source>
        <dbReference type="Google" id="ProtNLM"/>
    </source>
</evidence>
<feature type="signal peptide" evidence="1">
    <location>
        <begin position="1"/>
        <end position="30"/>
    </location>
</feature>
<gene>
    <name evidence="2" type="ORF">CJ218_07845</name>
</gene>
<comment type="caution">
    <text evidence="2">The sequence shown here is derived from an EMBL/GenBank/DDBJ whole genome shotgun (WGS) entry which is preliminary data.</text>
</comment>
<sequence>MNIKRIRKYFTPVVLSFACVLSGCSSNVTSDNQNNTVKKEKNSTLEGKWKVKDFQDTIKQLSQVRARIVDEDKRIKNFYNDFDMTLTITNDNAVLHYTFDVTKLYEYYFNNFEKGIYEDLEQYTNKKRTSFNVNYNVLEYTKAIRDGDKIDYTLKNGEIDEDKKTITFPETPSIDSEYLLGNPTYNDETNPVTYSYSVENNELTLTVTAKDVKGKEYPINIKFTKEN</sequence>
<dbReference type="AlphaFoldDB" id="A0A2N6SDA7"/>
<dbReference type="PROSITE" id="PS51257">
    <property type="entry name" value="PROKAR_LIPOPROTEIN"/>
    <property type="match status" value="1"/>
</dbReference>
<evidence type="ECO:0000313" key="3">
    <source>
        <dbReference type="Proteomes" id="UP000235670"/>
    </source>
</evidence>
<dbReference type="Proteomes" id="UP000235670">
    <property type="component" value="Unassembled WGS sequence"/>
</dbReference>
<accession>A0A2N6SDA7</accession>
<evidence type="ECO:0000256" key="1">
    <source>
        <dbReference type="SAM" id="SignalP"/>
    </source>
</evidence>
<protein>
    <recommendedName>
        <fullName evidence="4">Lipoprotein</fullName>
    </recommendedName>
</protein>
<dbReference type="EMBL" id="PNGT01000009">
    <property type="protein sequence ID" value="PMC51904.1"/>
    <property type="molecule type" value="Genomic_DNA"/>
</dbReference>
<dbReference type="OrthoDB" id="2224188at2"/>
<feature type="chain" id="PRO_5014633460" description="Lipoprotein" evidence="1">
    <location>
        <begin position="31"/>
        <end position="227"/>
    </location>
</feature>
<keyword evidence="1" id="KW-0732">Signal</keyword>
<proteinExistence type="predicted"/>
<reference evidence="2 3" key="1">
    <citation type="submission" date="2017-09" db="EMBL/GenBank/DDBJ databases">
        <title>Bacterial strain isolated from the female urinary microbiota.</title>
        <authorList>
            <person name="Thomas-White K."/>
            <person name="Kumar N."/>
            <person name="Forster S."/>
            <person name="Putonti C."/>
            <person name="Lawley T."/>
            <person name="Wolfe A.J."/>
        </authorList>
    </citation>
    <scope>NUCLEOTIDE SEQUENCE [LARGE SCALE GENOMIC DNA]</scope>
    <source>
        <strain evidence="2 3">UMB0186</strain>
    </source>
</reference>
<organism evidence="2 3">
    <name type="scientific">Gemella sanguinis</name>
    <dbReference type="NCBI Taxonomy" id="84135"/>
    <lineage>
        <taxon>Bacteria</taxon>
        <taxon>Bacillati</taxon>
        <taxon>Bacillota</taxon>
        <taxon>Bacilli</taxon>
        <taxon>Bacillales</taxon>
        <taxon>Gemellaceae</taxon>
        <taxon>Gemella</taxon>
    </lineage>
</organism>
<name>A0A2N6SDA7_9BACL</name>
<dbReference type="STRING" id="84135.GCA_001052115_01613"/>